<dbReference type="KEGG" id="wdi:H9L19_06105"/>
<evidence type="ECO:0000256" key="1">
    <source>
        <dbReference type="SAM" id="Phobius"/>
    </source>
</evidence>
<reference evidence="2 3" key="1">
    <citation type="submission" date="2020-08" db="EMBL/GenBank/DDBJ databases">
        <title>Genome sequence of Weissella diestrammenae KACC 16890T.</title>
        <authorList>
            <person name="Hyun D.-W."/>
            <person name="Bae J.-W."/>
        </authorList>
    </citation>
    <scope>NUCLEOTIDE SEQUENCE [LARGE SCALE GENOMIC DNA]</scope>
    <source>
        <strain evidence="2 3">KACC 16890</strain>
    </source>
</reference>
<gene>
    <name evidence="2" type="ORF">H9L19_06105</name>
</gene>
<evidence type="ECO:0000313" key="2">
    <source>
        <dbReference type="EMBL" id="QNN74959.1"/>
    </source>
</evidence>
<keyword evidence="1" id="KW-0812">Transmembrane</keyword>
<dbReference type="RefSeq" id="WP_187528794.1">
    <property type="nucleotide sequence ID" value="NZ_CP060724.1"/>
</dbReference>
<keyword evidence="1" id="KW-0472">Membrane</keyword>
<dbReference type="AlphaFoldDB" id="A0A7G9T4D4"/>
<keyword evidence="3" id="KW-1185">Reference proteome</keyword>
<dbReference type="Proteomes" id="UP000515800">
    <property type="component" value="Chromosome"/>
</dbReference>
<protein>
    <submittedName>
        <fullName evidence="2">Uncharacterized protein</fullName>
    </submittedName>
</protein>
<accession>A0A7G9T4D4</accession>
<organism evidence="2 3">
    <name type="scientific">Weissella diestrammenae</name>
    <dbReference type="NCBI Taxonomy" id="1162633"/>
    <lineage>
        <taxon>Bacteria</taxon>
        <taxon>Bacillati</taxon>
        <taxon>Bacillota</taxon>
        <taxon>Bacilli</taxon>
        <taxon>Lactobacillales</taxon>
        <taxon>Lactobacillaceae</taxon>
        <taxon>Weissella</taxon>
    </lineage>
</organism>
<keyword evidence="1" id="KW-1133">Transmembrane helix</keyword>
<evidence type="ECO:0000313" key="3">
    <source>
        <dbReference type="Proteomes" id="UP000515800"/>
    </source>
</evidence>
<sequence length="83" mass="9371">MLRSCFIRYRHIFMPVIVACVVLIGLIIYWWLAQNPISKGPTLITSTSEHKKTLGKPYSDVTTVVKTTNTLASNDRKNAFGLM</sequence>
<dbReference type="EMBL" id="CP060724">
    <property type="protein sequence ID" value="QNN74959.1"/>
    <property type="molecule type" value="Genomic_DNA"/>
</dbReference>
<proteinExistence type="predicted"/>
<feature type="transmembrane region" description="Helical" evidence="1">
    <location>
        <begin position="12"/>
        <end position="32"/>
    </location>
</feature>
<name>A0A7G9T4D4_9LACO</name>